<reference evidence="4 5" key="2">
    <citation type="submission" date="2015-05" db="EMBL/GenBank/DDBJ databases">
        <authorList>
            <person name="Morales-Cruz A."/>
            <person name="Amrine K.C."/>
            <person name="Cantu D."/>
        </authorList>
    </citation>
    <scope>NUCLEOTIDE SEQUENCE [LARGE SCALE GENOMIC DNA]</scope>
    <source>
        <strain evidence="4">DA912</strain>
    </source>
</reference>
<keyword evidence="2" id="KW-0560">Oxidoreductase</keyword>
<organism evidence="4 5">
    <name type="scientific">Diaporthe ampelina</name>
    <dbReference type="NCBI Taxonomy" id="1214573"/>
    <lineage>
        <taxon>Eukaryota</taxon>
        <taxon>Fungi</taxon>
        <taxon>Dikarya</taxon>
        <taxon>Ascomycota</taxon>
        <taxon>Pezizomycotina</taxon>
        <taxon>Sordariomycetes</taxon>
        <taxon>Sordariomycetidae</taxon>
        <taxon>Diaporthales</taxon>
        <taxon>Diaporthaceae</taxon>
        <taxon>Diaporthe</taxon>
    </lineage>
</organism>
<evidence type="ECO:0000259" key="3">
    <source>
        <dbReference type="Pfam" id="PF05368"/>
    </source>
</evidence>
<dbReference type="Proteomes" id="UP000034680">
    <property type="component" value="Unassembled WGS sequence"/>
</dbReference>
<dbReference type="EMBL" id="LCUC01000163">
    <property type="protein sequence ID" value="KKY35381.1"/>
    <property type="molecule type" value="Genomic_DNA"/>
</dbReference>
<dbReference type="CDD" id="cd05259">
    <property type="entry name" value="PCBER_SDR_a"/>
    <property type="match status" value="1"/>
</dbReference>
<protein>
    <submittedName>
        <fullName evidence="4">Putativelike family protein</fullName>
    </submittedName>
</protein>
<dbReference type="AlphaFoldDB" id="A0A0G2FMX8"/>
<name>A0A0G2FMX8_9PEZI</name>
<proteinExistence type="predicted"/>
<reference evidence="4 5" key="1">
    <citation type="submission" date="2015-05" db="EMBL/GenBank/DDBJ databases">
        <title>Distinctive expansion of gene families associated with plant cell wall degradation and secondary metabolism in the genomes of grapevine trunk pathogens.</title>
        <authorList>
            <person name="Lawrence D.P."/>
            <person name="Travadon R."/>
            <person name="Rolshausen P.E."/>
            <person name="Baumgartner K."/>
        </authorList>
    </citation>
    <scope>NUCLEOTIDE SEQUENCE [LARGE SCALE GENOMIC DNA]</scope>
    <source>
        <strain evidence="4">DA912</strain>
    </source>
</reference>
<dbReference type="OrthoDB" id="9984533at2759"/>
<feature type="domain" description="NmrA-like" evidence="3">
    <location>
        <begin position="29"/>
        <end position="255"/>
    </location>
</feature>
<comment type="caution">
    <text evidence="4">The sequence shown here is derived from an EMBL/GenBank/DDBJ whole genome shotgun (WGS) entry which is preliminary data.</text>
</comment>
<accession>A0A0G2FMX8</accession>
<dbReference type="Gene3D" id="3.90.25.10">
    <property type="entry name" value="UDP-galactose 4-epimerase, domain 1"/>
    <property type="match status" value="1"/>
</dbReference>
<dbReference type="SUPFAM" id="SSF51735">
    <property type="entry name" value="NAD(P)-binding Rossmann-fold domains"/>
    <property type="match status" value="1"/>
</dbReference>
<dbReference type="InterPro" id="IPR008030">
    <property type="entry name" value="NmrA-like"/>
</dbReference>
<evidence type="ECO:0000256" key="1">
    <source>
        <dbReference type="ARBA" id="ARBA00022857"/>
    </source>
</evidence>
<evidence type="ECO:0000256" key="2">
    <source>
        <dbReference type="ARBA" id="ARBA00023002"/>
    </source>
</evidence>
<dbReference type="InterPro" id="IPR036291">
    <property type="entry name" value="NAD(P)-bd_dom_sf"/>
</dbReference>
<dbReference type="STRING" id="1214573.A0A0G2FMX8"/>
<sequence length="312" mass="33382">MSSGNINSVAVVGVSEHGPLNAAHSKVGAQNGTGTLGKPIVQELVAQGFQVTVLSRSNKQDDLPKGVVVKAVDYDSLDSLKTTLAGQDAVVSTIASPAVGPQQQNVADAAYASGVKRFIPSEFGINTRELQGLKIAQILAGKTKLVDDLQKKAGENKNFTWTGISNGLFFHYFGFDAKAKKATIYDSGNEPFQTSSLGLIAKAVASVLKHPQETANKYLSVASFQPSLNEILKIVEDETGAKWTVENVSTQDLQKTGEEKLSKGDFSAFRELLRVHIHRDGDGHSVPVGALANGLLELPEEDLRDSIRKWLG</sequence>
<dbReference type="InterPro" id="IPR051609">
    <property type="entry name" value="NmrA/Isoflavone_reductase-like"/>
</dbReference>
<dbReference type="InterPro" id="IPR045312">
    <property type="entry name" value="PCBER-like"/>
</dbReference>
<dbReference type="Gene3D" id="3.40.50.720">
    <property type="entry name" value="NAD(P)-binding Rossmann-like Domain"/>
    <property type="match status" value="1"/>
</dbReference>
<evidence type="ECO:0000313" key="4">
    <source>
        <dbReference type="EMBL" id="KKY35381.1"/>
    </source>
</evidence>
<dbReference type="GO" id="GO:0016491">
    <property type="term" value="F:oxidoreductase activity"/>
    <property type="evidence" value="ECO:0007669"/>
    <property type="project" value="UniProtKB-KW"/>
</dbReference>
<gene>
    <name evidence="4" type="ORF">UCDDA912_g04657</name>
</gene>
<dbReference type="PANTHER" id="PTHR47706">
    <property type="entry name" value="NMRA-LIKE FAMILY PROTEIN"/>
    <property type="match status" value="1"/>
</dbReference>
<keyword evidence="1" id="KW-0521">NADP</keyword>
<evidence type="ECO:0000313" key="5">
    <source>
        <dbReference type="Proteomes" id="UP000034680"/>
    </source>
</evidence>
<dbReference type="PANTHER" id="PTHR47706:SF9">
    <property type="entry name" value="NMRA-LIKE DOMAIN-CONTAINING PROTEIN-RELATED"/>
    <property type="match status" value="1"/>
</dbReference>
<dbReference type="Pfam" id="PF05368">
    <property type="entry name" value="NmrA"/>
    <property type="match status" value="1"/>
</dbReference>
<keyword evidence="5" id="KW-1185">Reference proteome</keyword>